<dbReference type="EMBL" id="JAUSTY010000001">
    <property type="protein sequence ID" value="MDQ0164327.1"/>
    <property type="molecule type" value="Genomic_DNA"/>
</dbReference>
<gene>
    <name evidence="12" type="ORF">J2S11_000226</name>
</gene>
<proteinExistence type="inferred from homology"/>
<dbReference type="CDD" id="cd00071">
    <property type="entry name" value="GMPK"/>
    <property type="match status" value="1"/>
</dbReference>
<dbReference type="InterPro" id="IPR008144">
    <property type="entry name" value="Guanylate_kin-like_dom"/>
</dbReference>
<dbReference type="InterPro" id="IPR020590">
    <property type="entry name" value="Guanylate_kinase_CS"/>
</dbReference>
<dbReference type="SMART" id="SM00072">
    <property type="entry name" value="GuKc"/>
    <property type="match status" value="1"/>
</dbReference>
<evidence type="ECO:0000256" key="6">
    <source>
        <dbReference type="ARBA" id="ARBA00022741"/>
    </source>
</evidence>
<sequence length="189" mass="22015">MSGKIIIFSGFSGVGKNTIINELRNRYPSLLYIPSMTTRAMRDGETEGIPYFFVSKEEFKNRIAKQFFIEYEQVHENWYGTPKDKYYEALEQNKVVIKDIDVNGALRMKQEFNGDVVLVYIEPPSVDELKERLVTRGDDMDDIIKRLKRVDHEASKKPYFDYAVVNDDLEKAIAQCDDIVRHVMEGIMK</sequence>
<keyword evidence="13" id="KW-1185">Reference proteome</keyword>
<dbReference type="PROSITE" id="PS50052">
    <property type="entry name" value="GUANYLATE_KINASE_2"/>
    <property type="match status" value="1"/>
</dbReference>
<keyword evidence="5 12" id="KW-0808">Transferase</keyword>
<feature type="domain" description="Guanylate kinase-like" evidence="11">
    <location>
        <begin position="3"/>
        <end position="181"/>
    </location>
</feature>
<dbReference type="PROSITE" id="PS00856">
    <property type="entry name" value="GUANYLATE_KINASE_1"/>
    <property type="match status" value="1"/>
</dbReference>
<evidence type="ECO:0000256" key="4">
    <source>
        <dbReference type="ARBA" id="ARBA00016296"/>
    </source>
</evidence>
<comment type="similarity">
    <text evidence="2">Belongs to the guanylate kinase family.</text>
</comment>
<dbReference type="RefSeq" id="WP_307389766.1">
    <property type="nucleotide sequence ID" value="NZ_BAAADK010000009.1"/>
</dbReference>
<dbReference type="SUPFAM" id="SSF52540">
    <property type="entry name" value="P-loop containing nucleoside triphosphate hydrolases"/>
    <property type="match status" value="1"/>
</dbReference>
<evidence type="ECO:0000256" key="9">
    <source>
        <dbReference type="ARBA" id="ARBA00030128"/>
    </source>
</evidence>
<organism evidence="12 13">
    <name type="scientific">Caldalkalibacillus horti</name>
    <dbReference type="NCBI Taxonomy" id="77523"/>
    <lineage>
        <taxon>Bacteria</taxon>
        <taxon>Bacillati</taxon>
        <taxon>Bacillota</taxon>
        <taxon>Bacilli</taxon>
        <taxon>Bacillales</taxon>
        <taxon>Bacillaceae</taxon>
        <taxon>Caldalkalibacillus</taxon>
    </lineage>
</organism>
<keyword evidence="8" id="KW-0067">ATP-binding</keyword>
<dbReference type="InterPro" id="IPR008145">
    <property type="entry name" value="GK/Ca_channel_bsu"/>
</dbReference>
<dbReference type="Proteomes" id="UP001235840">
    <property type="component" value="Unassembled WGS sequence"/>
</dbReference>
<reference evidence="12 13" key="1">
    <citation type="submission" date="2023-07" db="EMBL/GenBank/DDBJ databases">
        <title>Genomic Encyclopedia of Type Strains, Phase IV (KMG-IV): sequencing the most valuable type-strain genomes for metagenomic binning, comparative biology and taxonomic classification.</title>
        <authorList>
            <person name="Goeker M."/>
        </authorList>
    </citation>
    <scope>NUCLEOTIDE SEQUENCE [LARGE SCALE GENOMIC DNA]</scope>
    <source>
        <strain evidence="12 13">DSM 12751</strain>
    </source>
</reference>
<evidence type="ECO:0000256" key="10">
    <source>
        <dbReference type="ARBA" id="ARBA00048594"/>
    </source>
</evidence>
<dbReference type="GO" id="GO:0004385">
    <property type="term" value="F:GMP kinase activity"/>
    <property type="evidence" value="ECO:0007669"/>
    <property type="project" value="UniProtKB-EC"/>
</dbReference>
<evidence type="ECO:0000313" key="12">
    <source>
        <dbReference type="EMBL" id="MDQ0164327.1"/>
    </source>
</evidence>
<evidence type="ECO:0000256" key="7">
    <source>
        <dbReference type="ARBA" id="ARBA00022777"/>
    </source>
</evidence>
<comment type="function">
    <text evidence="1">Essential for recycling GMP and indirectly, cGMP.</text>
</comment>
<evidence type="ECO:0000313" key="13">
    <source>
        <dbReference type="Proteomes" id="UP001235840"/>
    </source>
</evidence>
<dbReference type="Pfam" id="PF00625">
    <property type="entry name" value="Guanylate_kin"/>
    <property type="match status" value="1"/>
</dbReference>
<keyword evidence="6" id="KW-0547">Nucleotide-binding</keyword>
<evidence type="ECO:0000256" key="2">
    <source>
        <dbReference type="ARBA" id="ARBA00005790"/>
    </source>
</evidence>
<evidence type="ECO:0000256" key="3">
    <source>
        <dbReference type="ARBA" id="ARBA00012961"/>
    </source>
</evidence>
<evidence type="ECO:0000259" key="11">
    <source>
        <dbReference type="PROSITE" id="PS50052"/>
    </source>
</evidence>
<dbReference type="PANTHER" id="PTHR23117">
    <property type="entry name" value="GUANYLATE KINASE-RELATED"/>
    <property type="match status" value="1"/>
</dbReference>
<accession>A0ABT9VU00</accession>
<dbReference type="Gene3D" id="3.40.50.300">
    <property type="entry name" value="P-loop containing nucleotide triphosphate hydrolases"/>
    <property type="match status" value="1"/>
</dbReference>
<keyword evidence="7 12" id="KW-0418">Kinase</keyword>
<comment type="catalytic activity">
    <reaction evidence="10">
        <text>GMP + ATP = GDP + ADP</text>
        <dbReference type="Rhea" id="RHEA:20780"/>
        <dbReference type="ChEBI" id="CHEBI:30616"/>
        <dbReference type="ChEBI" id="CHEBI:58115"/>
        <dbReference type="ChEBI" id="CHEBI:58189"/>
        <dbReference type="ChEBI" id="CHEBI:456216"/>
        <dbReference type="EC" id="2.7.4.8"/>
    </reaction>
</comment>
<dbReference type="InterPro" id="IPR017665">
    <property type="entry name" value="Guanylate_kinase"/>
</dbReference>
<dbReference type="PANTHER" id="PTHR23117:SF13">
    <property type="entry name" value="GUANYLATE KINASE"/>
    <property type="match status" value="1"/>
</dbReference>
<evidence type="ECO:0000256" key="5">
    <source>
        <dbReference type="ARBA" id="ARBA00022679"/>
    </source>
</evidence>
<dbReference type="InterPro" id="IPR027417">
    <property type="entry name" value="P-loop_NTPase"/>
</dbReference>
<dbReference type="EC" id="2.7.4.8" evidence="3"/>
<evidence type="ECO:0000256" key="8">
    <source>
        <dbReference type="ARBA" id="ARBA00022840"/>
    </source>
</evidence>
<comment type="caution">
    <text evidence="12">The sequence shown here is derived from an EMBL/GenBank/DDBJ whole genome shotgun (WGS) entry which is preliminary data.</text>
</comment>
<protein>
    <recommendedName>
        <fullName evidence="4">Guanylate kinase</fullName>
        <ecNumber evidence="3">2.7.4.8</ecNumber>
    </recommendedName>
    <alternativeName>
        <fullName evidence="9">GMP kinase</fullName>
    </alternativeName>
</protein>
<name>A0ABT9VU00_9BACI</name>
<dbReference type="NCBIfam" id="TIGR03263">
    <property type="entry name" value="guanyl_kin"/>
    <property type="match status" value="1"/>
</dbReference>
<evidence type="ECO:0000256" key="1">
    <source>
        <dbReference type="ARBA" id="ARBA00003531"/>
    </source>
</evidence>